<dbReference type="InterPro" id="IPR007833">
    <property type="entry name" value="Capsule_polysaccharide_synth"/>
</dbReference>
<organism evidence="1 2">
    <name type="scientific">Parendozoicomonas callyspongiae</name>
    <dbReference type="NCBI Taxonomy" id="2942213"/>
    <lineage>
        <taxon>Bacteria</taxon>
        <taxon>Pseudomonadati</taxon>
        <taxon>Pseudomonadota</taxon>
        <taxon>Gammaproteobacteria</taxon>
        <taxon>Oceanospirillales</taxon>
        <taxon>Endozoicomonadaceae</taxon>
        <taxon>Parendozoicomonas</taxon>
    </lineage>
</organism>
<dbReference type="CDD" id="cd16441">
    <property type="entry name" value="beta_Kdo_transferase_KpsS"/>
    <property type="match status" value="1"/>
</dbReference>
<dbReference type="Proteomes" id="UP001203338">
    <property type="component" value="Unassembled WGS sequence"/>
</dbReference>
<sequence length="426" mass="48493">MKQVVSTDLLFLQGPLGPFFRELAGYLSQQGFCTHRINFNAGDRFYSGADIVHDYAGTPEGWSQYLKQYIQRHDIRAIFLMGDCRLYHRMAKQVCESLDVRVLVFEEGYLRPDTITLEEGGVNALTGLDLSLEHLKNILPHKCQSPVSVGPTMRSRTVYASAYYWAALLGERDFPGYQHHRAFHPVVEGAKWIKGSLRKNRTRFRDSVLERELQTELSGRFYMVALQVHDDSQMRYHSDYDSVEAFITETVHSFARHAPKDTVLVLKHHPMDRGYTHYGLHIKALELELNLAGRLVYCHDLRLPGVYNHCRGVVTVNSTVGPSALLHHIPVKVMGKAMYDLPGLTSQCSLDNFWSQPEPVDSMLFRQLQTYLFDQTQINGSFFSHYDLTCCNVLAFCQQRWPEIFALPAQVETIAPVAAMETAAAA</sequence>
<evidence type="ECO:0000313" key="1">
    <source>
        <dbReference type="EMBL" id="MCL6270774.1"/>
    </source>
</evidence>
<gene>
    <name evidence="1" type="ORF">M3P05_12650</name>
</gene>
<keyword evidence="2" id="KW-1185">Reference proteome</keyword>
<dbReference type="EMBL" id="JAMFLX010000016">
    <property type="protein sequence ID" value="MCL6270774.1"/>
    <property type="molecule type" value="Genomic_DNA"/>
</dbReference>
<protein>
    <submittedName>
        <fullName evidence="1">Capsular biosynthesis protein</fullName>
    </submittedName>
</protein>
<accession>A0ABT0PHD1</accession>
<reference evidence="1 2" key="1">
    <citation type="submission" date="2022-05" db="EMBL/GenBank/DDBJ databases">
        <authorList>
            <person name="Park J.-S."/>
        </authorList>
    </citation>
    <scope>NUCLEOTIDE SEQUENCE [LARGE SCALE GENOMIC DNA]</scope>
    <source>
        <strain evidence="1 2">2012CJ34-2</strain>
    </source>
</reference>
<evidence type="ECO:0000313" key="2">
    <source>
        <dbReference type="Proteomes" id="UP001203338"/>
    </source>
</evidence>
<dbReference type="Pfam" id="PF05159">
    <property type="entry name" value="Capsule_synth"/>
    <property type="match status" value="1"/>
</dbReference>
<proteinExistence type="predicted"/>
<name>A0ABT0PHD1_9GAMM</name>
<dbReference type="RefSeq" id="WP_249700061.1">
    <property type="nucleotide sequence ID" value="NZ_JAMFLX010000016.1"/>
</dbReference>
<comment type="caution">
    <text evidence="1">The sequence shown here is derived from an EMBL/GenBank/DDBJ whole genome shotgun (WGS) entry which is preliminary data.</text>
</comment>